<evidence type="ECO:0000256" key="1">
    <source>
        <dbReference type="SAM" id="Phobius"/>
    </source>
</evidence>
<organism evidence="2 3">
    <name type="scientific">Ruixingdingia sedimenti</name>
    <dbReference type="NCBI Taxonomy" id="3073604"/>
    <lineage>
        <taxon>Bacteria</taxon>
        <taxon>Pseudomonadati</taxon>
        <taxon>Pseudomonadota</taxon>
        <taxon>Alphaproteobacteria</taxon>
        <taxon>Rhodobacterales</taxon>
        <taxon>Paracoccaceae</taxon>
        <taxon>Ruixingdingia</taxon>
    </lineage>
</organism>
<evidence type="ECO:0000313" key="3">
    <source>
        <dbReference type="Proteomes" id="UP001247754"/>
    </source>
</evidence>
<protein>
    <recommendedName>
        <fullName evidence="4">NfeD-like C-terminal domain-containing protein</fullName>
    </recommendedName>
</protein>
<keyword evidence="1" id="KW-0472">Membrane</keyword>
<sequence length="90" mass="9748">MIWQAWWVWMVAGVGLGILELFAPGYVFLGFAAGAVVTGGLLWLGILGGSFPMLLLVFAVLSVLAWLAFRAALGQRAGQVKRIDRDINEN</sequence>
<accession>A0ABU1F6Q6</accession>
<feature type="transmembrane region" description="Helical" evidence="1">
    <location>
        <begin position="28"/>
        <end position="47"/>
    </location>
</feature>
<feature type="transmembrane region" description="Helical" evidence="1">
    <location>
        <begin position="6"/>
        <end position="23"/>
    </location>
</feature>
<dbReference type="RefSeq" id="WP_310456810.1">
    <property type="nucleotide sequence ID" value="NZ_JAVKPH010000007.1"/>
</dbReference>
<keyword evidence="1" id="KW-1133">Transmembrane helix</keyword>
<dbReference type="Proteomes" id="UP001247754">
    <property type="component" value="Unassembled WGS sequence"/>
</dbReference>
<reference evidence="2 3" key="1">
    <citation type="submission" date="2023-09" db="EMBL/GenBank/DDBJ databases">
        <title>Xinfangfangia sedmenti sp. nov., isolated the sedment.</title>
        <authorList>
            <person name="Xu L."/>
        </authorList>
    </citation>
    <scope>NUCLEOTIDE SEQUENCE [LARGE SCALE GENOMIC DNA]</scope>
    <source>
        <strain evidence="2 3">LG-4</strain>
    </source>
</reference>
<evidence type="ECO:0008006" key="4">
    <source>
        <dbReference type="Google" id="ProtNLM"/>
    </source>
</evidence>
<name>A0ABU1F6Q6_9RHOB</name>
<proteinExistence type="predicted"/>
<gene>
    <name evidence="2" type="ORF">RGD00_08100</name>
</gene>
<evidence type="ECO:0000313" key="2">
    <source>
        <dbReference type="EMBL" id="MDR5652561.1"/>
    </source>
</evidence>
<dbReference type="EMBL" id="JAVKPH010000007">
    <property type="protein sequence ID" value="MDR5652561.1"/>
    <property type="molecule type" value="Genomic_DNA"/>
</dbReference>
<feature type="transmembrane region" description="Helical" evidence="1">
    <location>
        <begin position="53"/>
        <end position="73"/>
    </location>
</feature>
<comment type="caution">
    <text evidence="2">The sequence shown here is derived from an EMBL/GenBank/DDBJ whole genome shotgun (WGS) entry which is preliminary data.</text>
</comment>
<keyword evidence="1" id="KW-0812">Transmembrane</keyword>
<keyword evidence="3" id="KW-1185">Reference proteome</keyword>